<dbReference type="AlphaFoldDB" id="A0A853A6F0"/>
<comment type="caution">
    <text evidence="1">The sequence shown here is derived from an EMBL/GenBank/DDBJ whole genome shotgun (WGS) entry which is preliminary data.</text>
</comment>
<keyword evidence="1" id="KW-0238">DNA-binding</keyword>
<dbReference type="Proteomes" id="UP000567795">
    <property type="component" value="Unassembled WGS sequence"/>
</dbReference>
<dbReference type="EMBL" id="JACBZD010000001">
    <property type="protein sequence ID" value="NYI06251.1"/>
    <property type="molecule type" value="Genomic_DNA"/>
</dbReference>
<keyword evidence="2" id="KW-1185">Reference proteome</keyword>
<protein>
    <submittedName>
        <fullName evidence="1">DNA-binding ferritin-like protein</fullName>
    </submittedName>
</protein>
<dbReference type="RefSeq" id="WP_179814871.1">
    <property type="nucleotide sequence ID" value="NZ_JACBZD010000001.1"/>
</dbReference>
<evidence type="ECO:0000313" key="2">
    <source>
        <dbReference type="Proteomes" id="UP000567795"/>
    </source>
</evidence>
<reference evidence="1 2" key="1">
    <citation type="submission" date="2020-07" db="EMBL/GenBank/DDBJ databases">
        <title>Sequencing the genomes of 1000 actinobacteria strains.</title>
        <authorList>
            <person name="Klenk H.-P."/>
        </authorList>
    </citation>
    <scope>NUCLEOTIDE SEQUENCE [LARGE SCALE GENOMIC DNA]</scope>
    <source>
        <strain evidence="1 2">DSM 42178</strain>
    </source>
</reference>
<sequence>MSGFSVDVERLTEFAQKASELLADLEDGASSEAIYSLSGVNCLAFGNFEEAQDIEAQYESLRSNLREMLASVHTRIERLGGNVGDAANLYTQTEDQNTATQNQTWI</sequence>
<proteinExistence type="predicted"/>
<accession>A0A853A6F0</accession>
<evidence type="ECO:0000313" key="1">
    <source>
        <dbReference type="EMBL" id="NYI06251.1"/>
    </source>
</evidence>
<dbReference type="GO" id="GO:0003677">
    <property type="term" value="F:DNA binding"/>
    <property type="evidence" value="ECO:0007669"/>
    <property type="project" value="UniProtKB-KW"/>
</dbReference>
<organism evidence="1 2">
    <name type="scientific">Allostreptomyces psammosilenae</name>
    <dbReference type="NCBI Taxonomy" id="1892865"/>
    <lineage>
        <taxon>Bacteria</taxon>
        <taxon>Bacillati</taxon>
        <taxon>Actinomycetota</taxon>
        <taxon>Actinomycetes</taxon>
        <taxon>Kitasatosporales</taxon>
        <taxon>Streptomycetaceae</taxon>
        <taxon>Allostreptomyces</taxon>
    </lineage>
</organism>
<gene>
    <name evidence="1" type="ORF">FHU37_003194</name>
</gene>
<name>A0A853A6F0_9ACTN</name>